<protein>
    <recommendedName>
        <fullName evidence="15">Glutamine amidotransferase type-2 domain-containing protein</fullName>
    </recommendedName>
</protein>
<keyword evidence="4" id="KW-0028">Amino-acid biosynthesis</keyword>
<accession>A0A7D9D2F8</accession>
<keyword evidence="6" id="KW-0288">FMN</keyword>
<dbReference type="InterPro" id="IPR029055">
    <property type="entry name" value="Ntn_hydrolases_N"/>
</dbReference>
<keyword evidence="10" id="KW-0408">Iron</keyword>
<evidence type="ECO:0000256" key="1">
    <source>
        <dbReference type="ARBA" id="ARBA00001917"/>
    </source>
</evidence>
<comment type="similarity">
    <text evidence="3">Belongs to the glutamate synthase family.</text>
</comment>
<dbReference type="GO" id="GO:0046872">
    <property type="term" value="F:metal ion binding"/>
    <property type="evidence" value="ECO:0007669"/>
    <property type="project" value="UniProtKB-KW"/>
</dbReference>
<dbReference type="InterPro" id="IPR017932">
    <property type="entry name" value="GATase_2_dom"/>
</dbReference>
<keyword evidence="5" id="KW-0285">Flavoprotein</keyword>
<evidence type="ECO:0000256" key="5">
    <source>
        <dbReference type="ARBA" id="ARBA00022630"/>
    </source>
</evidence>
<sequence length="202" mass="21441">MSKHSSTGLYDPSFERDSCGFGLIANIDDIASHWVVETAIGALARLTHRGAVADDGKTGDGCGLLIKFPDSFLRAVGTELGMQLQDRFAAGTVFLSQDENLAERVRNEIDAGINSSGLEVAGWRVVPVHSEVCGELALKTLPRIEQVFVNAPAGRAQLASAVLTGGTSRTCQAQCARSPTAGKKASTFSLTSNHLRLSLQNR</sequence>
<keyword evidence="8" id="KW-0315">Glutamine amidotransferase</keyword>
<dbReference type="Pfam" id="PF00310">
    <property type="entry name" value="GATase_2"/>
    <property type="match status" value="1"/>
</dbReference>
<keyword evidence="13" id="KW-0003">3Fe-4S</keyword>
<feature type="domain" description="Glutamine amidotransferase type-2" evidence="15">
    <location>
        <begin position="19"/>
        <end position="202"/>
    </location>
</feature>
<proteinExistence type="inferred from homology"/>
<evidence type="ECO:0000256" key="10">
    <source>
        <dbReference type="ARBA" id="ARBA00023004"/>
    </source>
</evidence>
<dbReference type="AlphaFoldDB" id="A0A7D9D2F8"/>
<name>A0A7D9D2F8_9GAMM</name>
<dbReference type="Gene3D" id="3.60.20.10">
    <property type="entry name" value="Glutamine Phosphoribosylpyrophosphate, subunit 1, domain 1"/>
    <property type="match status" value="1"/>
</dbReference>
<evidence type="ECO:0000256" key="6">
    <source>
        <dbReference type="ARBA" id="ARBA00022643"/>
    </source>
</evidence>
<dbReference type="EMBL" id="LR633967">
    <property type="protein sequence ID" value="VUX55388.1"/>
    <property type="molecule type" value="Genomic_DNA"/>
</dbReference>
<dbReference type="PROSITE" id="PS51278">
    <property type="entry name" value="GATASE_TYPE_2"/>
    <property type="match status" value="1"/>
</dbReference>
<evidence type="ECO:0000256" key="3">
    <source>
        <dbReference type="ARBA" id="ARBA00009716"/>
    </source>
</evidence>
<evidence type="ECO:0000256" key="9">
    <source>
        <dbReference type="ARBA" id="ARBA00023002"/>
    </source>
</evidence>
<dbReference type="GO" id="GO:0015930">
    <property type="term" value="F:glutamate synthase activity"/>
    <property type="evidence" value="ECO:0007669"/>
    <property type="project" value="TreeGrafter"/>
</dbReference>
<organism evidence="16">
    <name type="scientific">uncultured Woeseiaceae bacterium</name>
    <dbReference type="NCBI Taxonomy" id="1983305"/>
    <lineage>
        <taxon>Bacteria</taxon>
        <taxon>Pseudomonadati</taxon>
        <taxon>Pseudomonadota</taxon>
        <taxon>Gammaproteobacteria</taxon>
        <taxon>Woeseiales</taxon>
        <taxon>Woeseiaceae</taxon>
        <taxon>environmental samples</taxon>
    </lineage>
</organism>
<keyword evidence="7" id="KW-0479">Metal-binding</keyword>
<evidence type="ECO:0000256" key="7">
    <source>
        <dbReference type="ARBA" id="ARBA00022723"/>
    </source>
</evidence>
<keyword evidence="9" id="KW-0560">Oxidoreductase</keyword>
<dbReference type="PANTHER" id="PTHR11938">
    <property type="entry name" value="FAD NADPH DEHYDROGENASE/OXIDOREDUCTASE"/>
    <property type="match status" value="1"/>
</dbReference>
<dbReference type="GO" id="GO:0019676">
    <property type="term" value="P:ammonia assimilation cycle"/>
    <property type="evidence" value="ECO:0007669"/>
    <property type="project" value="TreeGrafter"/>
</dbReference>
<keyword evidence="11" id="KW-0411">Iron-sulfur</keyword>
<evidence type="ECO:0000256" key="13">
    <source>
        <dbReference type="ARBA" id="ARBA00023291"/>
    </source>
</evidence>
<dbReference type="GO" id="GO:0006537">
    <property type="term" value="P:glutamate biosynthetic process"/>
    <property type="evidence" value="ECO:0007669"/>
    <property type="project" value="UniProtKB-KW"/>
</dbReference>
<dbReference type="InterPro" id="IPR050711">
    <property type="entry name" value="ET-N_metabolism_enzyme"/>
</dbReference>
<evidence type="ECO:0000256" key="11">
    <source>
        <dbReference type="ARBA" id="ARBA00023014"/>
    </source>
</evidence>
<comment type="cofactor">
    <cofactor evidence="1">
        <name>FMN</name>
        <dbReference type="ChEBI" id="CHEBI:58210"/>
    </cofactor>
</comment>
<evidence type="ECO:0000256" key="14">
    <source>
        <dbReference type="ARBA" id="ARBA00029440"/>
    </source>
</evidence>
<evidence type="ECO:0000313" key="16">
    <source>
        <dbReference type="EMBL" id="VUX55388.1"/>
    </source>
</evidence>
<dbReference type="PANTHER" id="PTHR11938:SF148">
    <property type="entry name" value="GLUTAMATE SYNTHASE [NADPH] LARGE CHAIN"/>
    <property type="match status" value="1"/>
</dbReference>
<comment type="cofactor">
    <cofactor evidence="2">
        <name>[3Fe-4S] cluster</name>
        <dbReference type="ChEBI" id="CHEBI:21137"/>
    </cofactor>
</comment>
<dbReference type="SUPFAM" id="SSF56235">
    <property type="entry name" value="N-terminal nucleophile aminohydrolases (Ntn hydrolases)"/>
    <property type="match status" value="1"/>
</dbReference>
<keyword evidence="12" id="KW-0314">Glutamate biosynthesis</keyword>
<evidence type="ECO:0000256" key="4">
    <source>
        <dbReference type="ARBA" id="ARBA00022605"/>
    </source>
</evidence>
<evidence type="ECO:0000259" key="15">
    <source>
        <dbReference type="PROSITE" id="PS51278"/>
    </source>
</evidence>
<comment type="pathway">
    <text evidence="14">Amino-acid biosynthesis.</text>
</comment>
<evidence type="ECO:0000256" key="12">
    <source>
        <dbReference type="ARBA" id="ARBA00023164"/>
    </source>
</evidence>
<evidence type="ECO:0000256" key="2">
    <source>
        <dbReference type="ARBA" id="ARBA00001927"/>
    </source>
</evidence>
<reference evidence="16" key="1">
    <citation type="submission" date="2019-07" db="EMBL/GenBank/DDBJ databases">
        <authorList>
            <person name="Weber M."/>
            <person name="Kostadinov I."/>
            <person name="Kostadinov D I."/>
        </authorList>
    </citation>
    <scope>NUCLEOTIDE SEQUENCE</scope>
    <source>
        <strain evidence="16">Gfbio:sag-sample-m06:053724c1-46a9-4a36-b237-ea2bf867836b</strain>
    </source>
</reference>
<gene>
    <name evidence="16" type="ORF">JTBM06_V1_20011</name>
</gene>
<evidence type="ECO:0000256" key="8">
    <source>
        <dbReference type="ARBA" id="ARBA00022962"/>
    </source>
</evidence>
<dbReference type="GO" id="GO:0051538">
    <property type="term" value="F:3 iron, 4 sulfur cluster binding"/>
    <property type="evidence" value="ECO:0007669"/>
    <property type="project" value="UniProtKB-KW"/>
</dbReference>